<reference evidence="2" key="1">
    <citation type="submission" date="2021-12" db="EMBL/GenBank/DDBJ databases">
        <title>Discovery of the Pendulisporaceae a myxobacterial family with distinct sporulation behavior and unique specialized metabolism.</title>
        <authorList>
            <person name="Garcia R."/>
            <person name="Popoff A."/>
            <person name="Bader C.D."/>
            <person name="Loehr J."/>
            <person name="Walesch S."/>
            <person name="Walt C."/>
            <person name="Boldt J."/>
            <person name="Bunk B."/>
            <person name="Haeckl F.J.F.P.J."/>
            <person name="Gunesch A.P."/>
            <person name="Birkelbach J."/>
            <person name="Nuebel U."/>
            <person name="Pietschmann T."/>
            <person name="Bach T."/>
            <person name="Mueller R."/>
        </authorList>
    </citation>
    <scope>NUCLEOTIDE SEQUENCE</scope>
    <source>
        <strain evidence="2">MSr11367</strain>
    </source>
</reference>
<feature type="chain" id="PRO_5045231099" description="Lipoprotein" evidence="1">
    <location>
        <begin position="24"/>
        <end position="324"/>
    </location>
</feature>
<keyword evidence="1" id="KW-0732">Signal</keyword>
<dbReference type="RefSeq" id="WP_394830187.1">
    <property type="nucleotide sequence ID" value="NZ_CP089929.1"/>
</dbReference>
<dbReference type="Proteomes" id="UP001374803">
    <property type="component" value="Chromosome"/>
</dbReference>
<evidence type="ECO:0008006" key="4">
    <source>
        <dbReference type="Google" id="ProtNLM"/>
    </source>
</evidence>
<organism evidence="2 3">
    <name type="scientific">Pendulispora rubella</name>
    <dbReference type="NCBI Taxonomy" id="2741070"/>
    <lineage>
        <taxon>Bacteria</taxon>
        <taxon>Pseudomonadati</taxon>
        <taxon>Myxococcota</taxon>
        <taxon>Myxococcia</taxon>
        <taxon>Myxococcales</taxon>
        <taxon>Sorangiineae</taxon>
        <taxon>Pendulisporaceae</taxon>
        <taxon>Pendulispora</taxon>
    </lineage>
</organism>
<proteinExistence type="predicted"/>
<protein>
    <recommendedName>
        <fullName evidence="4">Lipoprotein</fullName>
    </recommendedName>
</protein>
<evidence type="ECO:0000256" key="1">
    <source>
        <dbReference type="SAM" id="SignalP"/>
    </source>
</evidence>
<keyword evidence="3" id="KW-1185">Reference proteome</keyword>
<gene>
    <name evidence="2" type="ORF">LVJ94_27135</name>
</gene>
<evidence type="ECO:0000313" key="2">
    <source>
        <dbReference type="EMBL" id="WXB00585.1"/>
    </source>
</evidence>
<name>A0ABZ2KUC1_9BACT</name>
<sequence length="324" mass="35440">MKRTVYATTLAALAALIACGVQSSGPSEATHAASTAQAWTHYSAPVTEDGHQAMIEYWVRGTDVVRRYWEEGTLRYDERCEGRRLTVHEILPSGYDDKPPFTYREVSDREDAESCFAAATYDELKFLHAPSTLPQAESTTTSDGRAALRWVGPTGHEFIVDAQTSLPIRSDYGTEDDTVITVAFGAFSMTTEATNPPAPRVEWAGFQETLDVPVDEAGQRQGLTEVPSSIEGLPLSHSSSFRTQNLEQPTYYLIWGDDSRNVQMVTTVATLPEEFLGYSADGTEYNAQDGAKHVKIGTVGGDAALLRAALKALRPSALDDQRVH</sequence>
<accession>A0ABZ2KUC1</accession>
<dbReference type="EMBL" id="CP089983">
    <property type="protein sequence ID" value="WXB00585.1"/>
    <property type="molecule type" value="Genomic_DNA"/>
</dbReference>
<evidence type="ECO:0000313" key="3">
    <source>
        <dbReference type="Proteomes" id="UP001374803"/>
    </source>
</evidence>
<feature type="signal peptide" evidence="1">
    <location>
        <begin position="1"/>
        <end position="23"/>
    </location>
</feature>
<dbReference type="PROSITE" id="PS51257">
    <property type="entry name" value="PROKAR_LIPOPROTEIN"/>
    <property type="match status" value="1"/>
</dbReference>